<feature type="domain" description="C2H2-type" evidence="9">
    <location>
        <begin position="128"/>
        <end position="155"/>
    </location>
</feature>
<keyword evidence="4 7" id="KW-0863">Zinc-finger</keyword>
<protein>
    <recommendedName>
        <fullName evidence="9">C2H2-type domain-containing protein</fullName>
    </recommendedName>
</protein>
<evidence type="ECO:0000259" key="9">
    <source>
        <dbReference type="PROSITE" id="PS50157"/>
    </source>
</evidence>
<accession>A0A9D4SYJ9</accession>
<evidence type="ECO:0000256" key="3">
    <source>
        <dbReference type="ARBA" id="ARBA00022737"/>
    </source>
</evidence>
<gene>
    <name evidence="10" type="ORF">HPB52_015047</name>
</gene>
<dbReference type="GO" id="GO:0006355">
    <property type="term" value="P:regulation of DNA-templated transcription"/>
    <property type="evidence" value="ECO:0007669"/>
    <property type="project" value="UniProtKB-ARBA"/>
</dbReference>
<dbReference type="GO" id="GO:0008270">
    <property type="term" value="F:zinc ion binding"/>
    <property type="evidence" value="ECO:0007669"/>
    <property type="project" value="UniProtKB-KW"/>
</dbReference>
<evidence type="ECO:0000256" key="5">
    <source>
        <dbReference type="ARBA" id="ARBA00022833"/>
    </source>
</evidence>
<dbReference type="PROSITE" id="PS50157">
    <property type="entry name" value="ZINC_FINGER_C2H2_2"/>
    <property type="match status" value="6"/>
</dbReference>
<feature type="region of interest" description="Disordered" evidence="8">
    <location>
        <begin position="243"/>
        <end position="266"/>
    </location>
</feature>
<organism evidence="10 11">
    <name type="scientific">Rhipicephalus sanguineus</name>
    <name type="common">Brown dog tick</name>
    <name type="synonym">Ixodes sanguineus</name>
    <dbReference type="NCBI Taxonomy" id="34632"/>
    <lineage>
        <taxon>Eukaryota</taxon>
        <taxon>Metazoa</taxon>
        <taxon>Ecdysozoa</taxon>
        <taxon>Arthropoda</taxon>
        <taxon>Chelicerata</taxon>
        <taxon>Arachnida</taxon>
        <taxon>Acari</taxon>
        <taxon>Parasitiformes</taxon>
        <taxon>Ixodida</taxon>
        <taxon>Ixodoidea</taxon>
        <taxon>Ixodidae</taxon>
        <taxon>Rhipicephalinae</taxon>
        <taxon>Rhipicephalus</taxon>
        <taxon>Rhipicephalus</taxon>
    </lineage>
</organism>
<proteinExistence type="predicted"/>
<comment type="subcellular location">
    <subcellularLocation>
        <location evidence="1">Nucleus</location>
    </subcellularLocation>
</comment>
<evidence type="ECO:0000256" key="2">
    <source>
        <dbReference type="ARBA" id="ARBA00022723"/>
    </source>
</evidence>
<comment type="caution">
    <text evidence="10">The sequence shown here is derived from an EMBL/GenBank/DDBJ whole genome shotgun (WGS) entry which is preliminary data.</text>
</comment>
<name>A0A9D4SYJ9_RHISA</name>
<evidence type="ECO:0000256" key="8">
    <source>
        <dbReference type="SAM" id="MobiDB-lite"/>
    </source>
</evidence>
<dbReference type="InterPro" id="IPR036236">
    <property type="entry name" value="Znf_C2H2_sf"/>
</dbReference>
<evidence type="ECO:0000313" key="10">
    <source>
        <dbReference type="EMBL" id="KAH7957065.1"/>
    </source>
</evidence>
<dbReference type="PANTHER" id="PTHR16515:SF49">
    <property type="entry name" value="GASTRULA ZINC FINGER PROTEIN XLCGF49.1-LIKE-RELATED"/>
    <property type="match status" value="1"/>
</dbReference>
<dbReference type="Proteomes" id="UP000821837">
    <property type="component" value="Unassembled WGS sequence"/>
</dbReference>
<keyword evidence="5" id="KW-0862">Zinc</keyword>
<reference evidence="10" key="2">
    <citation type="submission" date="2021-09" db="EMBL/GenBank/DDBJ databases">
        <authorList>
            <person name="Jia N."/>
            <person name="Wang J."/>
            <person name="Shi W."/>
            <person name="Du L."/>
            <person name="Sun Y."/>
            <person name="Zhan W."/>
            <person name="Jiang J."/>
            <person name="Wang Q."/>
            <person name="Zhang B."/>
            <person name="Ji P."/>
            <person name="Sakyi L.B."/>
            <person name="Cui X."/>
            <person name="Yuan T."/>
            <person name="Jiang B."/>
            <person name="Yang W."/>
            <person name="Lam T.T.-Y."/>
            <person name="Chang Q."/>
            <person name="Ding S."/>
            <person name="Wang X."/>
            <person name="Zhu J."/>
            <person name="Ruan X."/>
            <person name="Zhao L."/>
            <person name="Wei J."/>
            <person name="Que T."/>
            <person name="Du C."/>
            <person name="Cheng J."/>
            <person name="Dai P."/>
            <person name="Han X."/>
            <person name="Huang E."/>
            <person name="Gao Y."/>
            <person name="Liu J."/>
            <person name="Shao H."/>
            <person name="Ye R."/>
            <person name="Li L."/>
            <person name="Wei W."/>
            <person name="Wang X."/>
            <person name="Wang C."/>
            <person name="Huo Q."/>
            <person name="Li W."/>
            <person name="Guo W."/>
            <person name="Chen H."/>
            <person name="Chen S."/>
            <person name="Zhou L."/>
            <person name="Zhou L."/>
            <person name="Ni X."/>
            <person name="Tian J."/>
            <person name="Zhou Y."/>
            <person name="Sheng Y."/>
            <person name="Liu T."/>
            <person name="Pan Y."/>
            <person name="Xia L."/>
            <person name="Li J."/>
            <person name="Zhao F."/>
            <person name="Cao W."/>
        </authorList>
    </citation>
    <scope>NUCLEOTIDE SEQUENCE</scope>
    <source>
        <strain evidence="10">Rsan-2018</strain>
        <tissue evidence="10">Larvae</tissue>
    </source>
</reference>
<dbReference type="FunFam" id="3.30.160.60:FF:002343">
    <property type="entry name" value="Zinc finger protein 33A"/>
    <property type="match status" value="2"/>
</dbReference>
<evidence type="ECO:0000313" key="11">
    <source>
        <dbReference type="Proteomes" id="UP000821837"/>
    </source>
</evidence>
<dbReference type="Pfam" id="PF00096">
    <property type="entry name" value="zf-C2H2"/>
    <property type="match status" value="5"/>
</dbReference>
<keyword evidence="6" id="KW-0539">Nucleus</keyword>
<dbReference type="EMBL" id="JABSTV010001250">
    <property type="protein sequence ID" value="KAH7957065.1"/>
    <property type="molecule type" value="Genomic_DNA"/>
</dbReference>
<feature type="domain" description="C2H2-type" evidence="9">
    <location>
        <begin position="44"/>
        <end position="71"/>
    </location>
</feature>
<dbReference type="PANTHER" id="PTHR16515">
    <property type="entry name" value="PR DOMAIN ZINC FINGER PROTEIN"/>
    <property type="match status" value="1"/>
</dbReference>
<dbReference type="FunFam" id="3.30.160.60:FF:000065">
    <property type="entry name" value="B-cell CLL/lymphoma 6, member B"/>
    <property type="match status" value="1"/>
</dbReference>
<dbReference type="AlphaFoldDB" id="A0A9D4SYJ9"/>
<dbReference type="SUPFAM" id="SSF57667">
    <property type="entry name" value="beta-beta-alpha zinc fingers"/>
    <property type="match status" value="3"/>
</dbReference>
<feature type="domain" description="C2H2-type" evidence="9">
    <location>
        <begin position="72"/>
        <end position="99"/>
    </location>
</feature>
<evidence type="ECO:0000256" key="7">
    <source>
        <dbReference type="PROSITE-ProRule" id="PRU00042"/>
    </source>
</evidence>
<dbReference type="Gene3D" id="3.30.160.60">
    <property type="entry name" value="Classic Zinc Finger"/>
    <property type="match status" value="5"/>
</dbReference>
<dbReference type="PROSITE" id="PS00028">
    <property type="entry name" value="ZINC_FINGER_C2H2_1"/>
    <property type="match status" value="6"/>
</dbReference>
<evidence type="ECO:0000256" key="6">
    <source>
        <dbReference type="ARBA" id="ARBA00023242"/>
    </source>
</evidence>
<dbReference type="VEuPathDB" id="VectorBase:RSAN_035910"/>
<feature type="domain" description="C2H2-type" evidence="9">
    <location>
        <begin position="100"/>
        <end position="127"/>
    </location>
</feature>
<evidence type="ECO:0000256" key="4">
    <source>
        <dbReference type="ARBA" id="ARBA00022771"/>
    </source>
</evidence>
<feature type="domain" description="C2H2-type" evidence="9">
    <location>
        <begin position="156"/>
        <end position="183"/>
    </location>
</feature>
<dbReference type="InterPro" id="IPR050331">
    <property type="entry name" value="Zinc_finger"/>
</dbReference>
<dbReference type="InterPro" id="IPR013087">
    <property type="entry name" value="Znf_C2H2_type"/>
</dbReference>
<dbReference type="GO" id="GO:0005634">
    <property type="term" value="C:nucleus"/>
    <property type="evidence" value="ECO:0007669"/>
    <property type="project" value="UniProtKB-SubCell"/>
</dbReference>
<dbReference type="SMART" id="SM00355">
    <property type="entry name" value="ZnF_C2H2"/>
    <property type="match status" value="6"/>
</dbReference>
<sequence>MSPNHKQTPRIRPRGPCSAACDKVFNRRSQLRTHLFAHAGEKRYACEMCGRKYREKHNLVIHSRTHTGERPFECSSCPAAFTSSGDRKKHMLTHTGERPHECNVCGKRFSTKSNLASHALTHSGKKAFACHACGRKFSHSHTLRRHARTHSGEKPYACHLCPATFALLSTLKGHVASHTGERPYRCNVFPASSVAGKLASEFVGVGAFSRQLAFHCACANPRRSASTEFEIIPTCRSYRRAEQRLSDRQKMGERPPTREASSSHGVTRGSAVISRYRCGNCAAIESSLCVKKARVLSFLSAIERKKTSATDATAFPPSPLAKNGTALARRGRRALKTTACVDRDGSRSAAMMFLLLFRLMHPPRARPCPRDAETPTENSLGGRQFRTNLKTTTLAKPTRKYLLSRVSNCTRVCTCVRRNKMEGKSGRKWLKNFLPEAPEPEVGVVLEQ</sequence>
<keyword evidence="11" id="KW-1185">Reference proteome</keyword>
<dbReference type="FunFam" id="3.30.160.60:FF:000072">
    <property type="entry name" value="zinc finger protein 143 isoform X1"/>
    <property type="match status" value="1"/>
</dbReference>
<keyword evidence="3" id="KW-0677">Repeat</keyword>
<reference evidence="10" key="1">
    <citation type="journal article" date="2020" name="Cell">
        <title>Large-Scale Comparative Analyses of Tick Genomes Elucidate Their Genetic Diversity and Vector Capacities.</title>
        <authorList>
            <consortium name="Tick Genome and Microbiome Consortium (TIGMIC)"/>
            <person name="Jia N."/>
            <person name="Wang J."/>
            <person name="Shi W."/>
            <person name="Du L."/>
            <person name="Sun Y."/>
            <person name="Zhan W."/>
            <person name="Jiang J.F."/>
            <person name="Wang Q."/>
            <person name="Zhang B."/>
            <person name="Ji P."/>
            <person name="Bell-Sakyi L."/>
            <person name="Cui X.M."/>
            <person name="Yuan T.T."/>
            <person name="Jiang B.G."/>
            <person name="Yang W.F."/>
            <person name="Lam T.T."/>
            <person name="Chang Q.C."/>
            <person name="Ding S.J."/>
            <person name="Wang X.J."/>
            <person name="Zhu J.G."/>
            <person name="Ruan X.D."/>
            <person name="Zhao L."/>
            <person name="Wei J.T."/>
            <person name="Ye R.Z."/>
            <person name="Que T.C."/>
            <person name="Du C.H."/>
            <person name="Zhou Y.H."/>
            <person name="Cheng J.X."/>
            <person name="Dai P.F."/>
            <person name="Guo W.B."/>
            <person name="Han X.H."/>
            <person name="Huang E.J."/>
            <person name="Li L.F."/>
            <person name="Wei W."/>
            <person name="Gao Y.C."/>
            <person name="Liu J.Z."/>
            <person name="Shao H.Z."/>
            <person name="Wang X."/>
            <person name="Wang C.C."/>
            <person name="Yang T.C."/>
            <person name="Huo Q.B."/>
            <person name="Li W."/>
            <person name="Chen H.Y."/>
            <person name="Chen S.E."/>
            <person name="Zhou L.G."/>
            <person name="Ni X.B."/>
            <person name="Tian J.H."/>
            <person name="Sheng Y."/>
            <person name="Liu T."/>
            <person name="Pan Y.S."/>
            <person name="Xia L.Y."/>
            <person name="Li J."/>
            <person name="Zhao F."/>
            <person name="Cao W.C."/>
        </authorList>
    </citation>
    <scope>NUCLEOTIDE SEQUENCE</scope>
    <source>
        <strain evidence="10">Rsan-2018</strain>
    </source>
</reference>
<feature type="domain" description="C2H2-type" evidence="9">
    <location>
        <begin position="15"/>
        <end position="43"/>
    </location>
</feature>
<keyword evidence="2" id="KW-0479">Metal-binding</keyword>
<evidence type="ECO:0000256" key="1">
    <source>
        <dbReference type="ARBA" id="ARBA00004123"/>
    </source>
</evidence>
<feature type="compositionally biased region" description="Basic and acidic residues" evidence="8">
    <location>
        <begin position="243"/>
        <end position="257"/>
    </location>
</feature>
<dbReference type="FunFam" id="3.30.160.60:FF:000624">
    <property type="entry name" value="zinc finger protein 697"/>
    <property type="match status" value="1"/>
</dbReference>